<dbReference type="AlphaFoldDB" id="A0A2G5UV21"/>
<dbReference type="Proteomes" id="UP000230233">
    <property type="component" value="Chromosome II"/>
</dbReference>
<evidence type="ECO:0000313" key="2">
    <source>
        <dbReference type="Proteomes" id="UP000230233"/>
    </source>
</evidence>
<dbReference type="PANTHER" id="PTHR12904:SF28">
    <property type="entry name" value="ATP SYNTHASE SUBUNIT ALPHA-RELATED"/>
    <property type="match status" value="1"/>
</dbReference>
<reference evidence="2" key="1">
    <citation type="submission" date="2017-10" db="EMBL/GenBank/DDBJ databases">
        <title>Rapid genome shrinkage in a self-fertile nematode reveals novel sperm competition proteins.</title>
        <authorList>
            <person name="Yin D."/>
            <person name="Schwarz E.M."/>
            <person name="Thomas C.G."/>
            <person name="Felde R.L."/>
            <person name="Korf I.F."/>
            <person name="Cutter A.D."/>
            <person name="Schartner C.M."/>
            <person name="Ralston E.J."/>
            <person name="Meyer B.J."/>
            <person name="Haag E.S."/>
        </authorList>
    </citation>
    <scope>NUCLEOTIDE SEQUENCE [LARGE SCALE GENOMIC DNA]</scope>
    <source>
        <strain evidence="2">JU1422</strain>
    </source>
</reference>
<sequence length="613" mass="70558">MKPNEFQTLCDSFQQLRKLEISFCKFKNLNGISKLANLQVLVMVGIELWSKEDFMDVFGLKNLRVLDMGSPMQEDFSRNLKCYLECEKGLPELRFLDCCRCAINVEDLENLVKRHPKLEMIGLIGESWEYMGLMGLIGPMGPMNHMGTMALMGPICSNGITGFMVPIDPSTIISDTPLERSPQSLIPDRPLALLTVENFKNCLKSLDFYSQSPSTTETIVYKILQQMMEWRRKNFREVPREDLRTCFDWMIQAVARPRVASTTMSYCINFLQIFTSVPDFLTHSDKQKIAKSLLVGLQNWPMKSDGGADKSYAIQLSGITYIHHNDVLDSFPEFTNAVCELAGALLERCRHLDGQLFTMCLEMLEKNMCYMSLSRARALCQNMNLFRCLLFAIFGFLQVPNPNKKTLLSCVDILSLSVLGQERENNLKSIIDRKEISRLHAGLMTLLCGISELFERDIHKHHGLMKNLRVVIFLTQLETLQSFFSVCDPGFVYLLRLLHSSNSALRESSCHTLLLLMCNTENKQYNIPVCSFEMFQEKLDRLREAVARYRREPGTDILEIARWLAATCEYPDVRYWAHWMLQCCRWPRIVTRQPEPVVVYIMGKPITLCQSMF</sequence>
<dbReference type="STRING" id="1611254.A0A2G5UV21"/>
<dbReference type="GO" id="GO:0031462">
    <property type="term" value="C:Cul2-RING ubiquitin ligase complex"/>
    <property type="evidence" value="ECO:0007669"/>
    <property type="project" value="TreeGrafter"/>
</dbReference>
<keyword evidence="2" id="KW-1185">Reference proteome</keyword>
<dbReference type="SUPFAM" id="SSF52047">
    <property type="entry name" value="RNI-like"/>
    <property type="match status" value="1"/>
</dbReference>
<gene>
    <name evidence="1" type="primary">Cnig_chr_II.g4157</name>
    <name evidence="1" type="ORF">B9Z55_004157</name>
</gene>
<dbReference type="InterPro" id="IPR032675">
    <property type="entry name" value="LRR_dom_sf"/>
</dbReference>
<accession>A0A2G5UV21</accession>
<protein>
    <submittedName>
        <fullName evidence="1">Uncharacterized protein</fullName>
    </submittedName>
</protein>
<proteinExistence type="predicted"/>
<dbReference type="InterPro" id="IPR051341">
    <property type="entry name" value="Zyg-11_UBL_adapter"/>
</dbReference>
<dbReference type="PANTHER" id="PTHR12904">
    <property type="match status" value="1"/>
</dbReference>
<name>A0A2G5UV21_9PELO</name>
<comment type="caution">
    <text evidence="1">The sequence shown here is derived from an EMBL/GenBank/DDBJ whole genome shotgun (WGS) entry which is preliminary data.</text>
</comment>
<organism evidence="1 2">
    <name type="scientific">Caenorhabditis nigoni</name>
    <dbReference type="NCBI Taxonomy" id="1611254"/>
    <lineage>
        <taxon>Eukaryota</taxon>
        <taxon>Metazoa</taxon>
        <taxon>Ecdysozoa</taxon>
        <taxon>Nematoda</taxon>
        <taxon>Chromadorea</taxon>
        <taxon>Rhabditida</taxon>
        <taxon>Rhabditina</taxon>
        <taxon>Rhabditomorpha</taxon>
        <taxon>Rhabditoidea</taxon>
        <taxon>Rhabditidae</taxon>
        <taxon>Peloderinae</taxon>
        <taxon>Caenorhabditis</taxon>
    </lineage>
</organism>
<dbReference type="EMBL" id="PDUG01000002">
    <property type="protein sequence ID" value="PIC43397.1"/>
    <property type="molecule type" value="Genomic_DNA"/>
</dbReference>
<evidence type="ECO:0000313" key="1">
    <source>
        <dbReference type="EMBL" id="PIC43397.1"/>
    </source>
</evidence>
<dbReference type="Gene3D" id="3.80.10.10">
    <property type="entry name" value="Ribonuclease Inhibitor"/>
    <property type="match status" value="1"/>
</dbReference>